<feature type="domain" description="HTH iclR-type" evidence="4">
    <location>
        <begin position="12"/>
        <end position="74"/>
    </location>
</feature>
<evidence type="ECO:0000256" key="1">
    <source>
        <dbReference type="ARBA" id="ARBA00023015"/>
    </source>
</evidence>
<dbReference type="PANTHER" id="PTHR30136">
    <property type="entry name" value="HELIX-TURN-HELIX TRANSCRIPTIONAL REGULATOR, ICLR FAMILY"/>
    <property type="match status" value="1"/>
</dbReference>
<dbReference type="SMART" id="SM00346">
    <property type="entry name" value="HTH_ICLR"/>
    <property type="match status" value="1"/>
</dbReference>
<organism evidence="6 7">
    <name type="scientific">Methylobacterium jeotgali</name>
    <dbReference type="NCBI Taxonomy" id="381630"/>
    <lineage>
        <taxon>Bacteria</taxon>
        <taxon>Pseudomonadati</taxon>
        <taxon>Pseudomonadota</taxon>
        <taxon>Alphaproteobacteria</taxon>
        <taxon>Hyphomicrobiales</taxon>
        <taxon>Methylobacteriaceae</taxon>
        <taxon>Methylobacterium</taxon>
    </lineage>
</organism>
<dbReference type="InterPro" id="IPR029016">
    <property type="entry name" value="GAF-like_dom_sf"/>
</dbReference>
<proteinExistence type="predicted"/>
<sequence length="264" mass="28500">MLEKSEQSRYIVTALRRGLAILSLFRRERRVVTVPDIEAELGLSRATAFRMAYTLERDGYLQRLPSSHAFQLGPKVLLLGLDYLEGTAVIAAGRETVYALRDRTGFSAHMCVRDGNEIVYVLNAPSHHRLRGDIPVGTRYPCHAVASGRALLFDMSPAALAVLYDGVAMQAFSDQTPVDVAALSALIAAERARGYATNLSGFVSGIVSLSAPVRDRDGAIVAAINLSDSETVLKDVEAVQDLVVRAAAQVSTRLGWRGGDTEAV</sequence>
<dbReference type="PANTHER" id="PTHR30136:SF34">
    <property type="entry name" value="TRANSCRIPTIONAL REGULATOR"/>
    <property type="match status" value="1"/>
</dbReference>
<dbReference type="SUPFAM" id="SSF46785">
    <property type="entry name" value="Winged helix' DNA-binding domain"/>
    <property type="match status" value="1"/>
</dbReference>
<evidence type="ECO:0000259" key="4">
    <source>
        <dbReference type="PROSITE" id="PS51077"/>
    </source>
</evidence>
<gene>
    <name evidence="6" type="primary">xynR</name>
    <name evidence="6" type="ORF">AOPFMNJM_2411</name>
</gene>
<dbReference type="Proteomes" id="UP001055102">
    <property type="component" value="Unassembled WGS sequence"/>
</dbReference>
<keyword evidence="2" id="KW-0238">DNA-binding</keyword>
<dbReference type="RefSeq" id="WP_238276094.1">
    <property type="nucleotide sequence ID" value="NZ_BPQR01000040.1"/>
</dbReference>
<accession>A0ABQ4SW29</accession>
<dbReference type="SUPFAM" id="SSF55781">
    <property type="entry name" value="GAF domain-like"/>
    <property type="match status" value="1"/>
</dbReference>
<dbReference type="Pfam" id="PF09339">
    <property type="entry name" value="HTH_IclR"/>
    <property type="match status" value="1"/>
</dbReference>
<evidence type="ECO:0000313" key="7">
    <source>
        <dbReference type="Proteomes" id="UP001055102"/>
    </source>
</evidence>
<protein>
    <submittedName>
        <fullName evidence="6">HTH-type transcriptional regulator XynR</fullName>
    </submittedName>
</protein>
<keyword evidence="7" id="KW-1185">Reference proteome</keyword>
<dbReference type="Gene3D" id="1.10.10.10">
    <property type="entry name" value="Winged helix-like DNA-binding domain superfamily/Winged helix DNA-binding domain"/>
    <property type="match status" value="1"/>
</dbReference>
<dbReference type="InterPro" id="IPR036390">
    <property type="entry name" value="WH_DNA-bd_sf"/>
</dbReference>
<dbReference type="Gene3D" id="3.30.450.40">
    <property type="match status" value="1"/>
</dbReference>
<keyword evidence="1" id="KW-0805">Transcription regulation</keyword>
<comment type="caution">
    <text evidence="6">The sequence shown here is derived from an EMBL/GenBank/DDBJ whole genome shotgun (WGS) entry which is preliminary data.</text>
</comment>
<name>A0ABQ4SW29_9HYPH</name>
<dbReference type="InterPro" id="IPR036388">
    <property type="entry name" value="WH-like_DNA-bd_sf"/>
</dbReference>
<dbReference type="Pfam" id="PF01614">
    <property type="entry name" value="IclR_C"/>
    <property type="match status" value="1"/>
</dbReference>
<dbReference type="InterPro" id="IPR014757">
    <property type="entry name" value="Tscrpt_reg_IclR_C"/>
</dbReference>
<evidence type="ECO:0000313" key="6">
    <source>
        <dbReference type="EMBL" id="GJE07087.1"/>
    </source>
</evidence>
<dbReference type="InterPro" id="IPR005471">
    <property type="entry name" value="Tscrpt_reg_IclR_N"/>
</dbReference>
<evidence type="ECO:0000259" key="5">
    <source>
        <dbReference type="PROSITE" id="PS51078"/>
    </source>
</evidence>
<dbReference type="PROSITE" id="PS51078">
    <property type="entry name" value="ICLR_ED"/>
    <property type="match status" value="1"/>
</dbReference>
<feature type="domain" description="IclR-ED" evidence="5">
    <location>
        <begin position="75"/>
        <end position="256"/>
    </location>
</feature>
<evidence type="ECO:0000256" key="3">
    <source>
        <dbReference type="ARBA" id="ARBA00023163"/>
    </source>
</evidence>
<evidence type="ECO:0000256" key="2">
    <source>
        <dbReference type="ARBA" id="ARBA00023125"/>
    </source>
</evidence>
<dbReference type="InterPro" id="IPR050707">
    <property type="entry name" value="HTH_MetabolicPath_Reg"/>
</dbReference>
<dbReference type="PROSITE" id="PS51077">
    <property type="entry name" value="HTH_ICLR"/>
    <property type="match status" value="1"/>
</dbReference>
<dbReference type="EMBL" id="BPQR01000040">
    <property type="protein sequence ID" value="GJE07087.1"/>
    <property type="molecule type" value="Genomic_DNA"/>
</dbReference>
<reference evidence="6" key="2">
    <citation type="submission" date="2021-08" db="EMBL/GenBank/DDBJ databases">
        <authorList>
            <person name="Tani A."/>
            <person name="Ola A."/>
            <person name="Ogura Y."/>
            <person name="Katsura K."/>
            <person name="Hayashi T."/>
        </authorList>
    </citation>
    <scope>NUCLEOTIDE SEQUENCE</scope>
    <source>
        <strain evidence="6">LMG 23639</strain>
    </source>
</reference>
<reference evidence="6" key="1">
    <citation type="journal article" date="2021" name="Front. Microbiol.">
        <title>Comprehensive Comparative Genomics and Phenotyping of Methylobacterium Species.</title>
        <authorList>
            <person name="Alessa O."/>
            <person name="Ogura Y."/>
            <person name="Fujitani Y."/>
            <person name="Takami H."/>
            <person name="Hayashi T."/>
            <person name="Sahin N."/>
            <person name="Tani A."/>
        </authorList>
    </citation>
    <scope>NUCLEOTIDE SEQUENCE</scope>
    <source>
        <strain evidence="6">LMG 23639</strain>
    </source>
</reference>
<keyword evidence="3" id="KW-0804">Transcription</keyword>